<evidence type="ECO:0000256" key="10">
    <source>
        <dbReference type="ARBA" id="ARBA00023319"/>
    </source>
</evidence>
<keyword evidence="4" id="KW-0732">Signal</keyword>
<feature type="compositionally biased region" description="Gly residues" evidence="11">
    <location>
        <begin position="105"/>
        <end position="136"/>
    </location>
</feature>
<evidence type="ECO:0000259" key="12">
    <source>
        <dbReference type="PROSITE" id="PS50835"/>
    </source>
</evidence>
<keyword evidence="7" id="KW-1015">Disulfide bond</keyword>
<dbReference type="GO" id="GO:0007166">
    <property type="term" value="P:cell surface receptor signaling pathway"/>
    <property type="evidence" value="ECO:0007669"/>
    <property type="project" value="TreeGrafter"/>
</dbReference>
<evidence type="ECO:0000256" key="2">
    <source>
        <dbReference type="ARBA" id="ARBA00022475"/>
    </source>
</evidence>
<keyword evidence="9" id="KW-0325">Glycoprotein</keyword>
<evidence type="ECO:0000256" key="9">
    <source>
        <dbReference type="ARBA" id="ARBA00023180"/>
    </source>
</evidence>
<evidence type="ECO:0000256" key="6">
    <source>
        <dbReference type="ARBA" id="ARBA00023136"/>
    </source>
</evidence>
<dbReference type="InterPro" id="IPR051713">
    <property type="entry name" value="T-cell_Activation_Regulation"/>
</dbReference>
<dbReference type="GO" id="GO:0006955">
    <property type="term" value="P:immune response"/>
    <property type="evidence" value="ECO:0007669"/>
    <property type="project" value="TreeGrafter"/>
</dbReference>
<dbReference type="InterPro" id="IPR013783">
    <property type="entry name" value="Ig-like_fold"/>
</dbReference>
<feature type="domain" description="Ig-like" evidence="12">
    <location>
        <begin position="1"/>
        <end position="88"/>
    </location>
</feature>
<dbReference type="GO" id="GO:0042130">
    <property type="term" value="P:negative regulation of T cell proliferation"/>
    <property type="evidence" value="ECO:0007669"/>
    <property type="project" value="TreeGrafter"/>
</dbReference>
<dbReference type="InterPro" id="IPR007110">
    <property type="entry name" value="Ig-like_dom"/>
</dbReference>
<evidence type="ECO:0000256" key="11">
    <source>
        <dbReference type="SAM" id="MobiDB-lite"/>
    </source>
</evidence>
<evidence type="ECO:0000256" key="7">
    <source>
        <dbReference type="ARBA" id="ARBA00023157"/>
    </source>
</evidence>
<keyword evidence="10" id="KW-0393">Immunoglobulin domain</keyword>
<evidence type="ECO:0000256" key="1">
    <source>
        <dbReference type="ARBA" id="ARBA00004251"/>
    </source>
</evidence>
<sequence>PVAVKAKAGTDVTLPCKAAGGQAVVQAEWSRPDQASAPVLLYKNKKVDNNQLVAYKGRSSLVDAEKGDLSLVLKKVVGKDTGKYECRADMGGGAAGGGGATSGGGTGGGGTGGEGGTGGTGEAGGEASGLTGGKGGSSRHSGSVLKSEPISIVVLTVEGQSVSGSEPPSLLLLNPGVKGHSYPPAVGGSSHGGDGLKPNTVLPVGLLALLALVAALQ</sequence>
<dbReference type="PROSITE" id="PS50835">
    <property type="entry name" value="IG_LIKE"/>
    <property type="match status" value="1"/>
</dbReference>
<dbReference type="SMART" id="SM00406">
    <property type="entry name" value="IGv"/>
    <property type="match status" value="1"/>
</dbReference>
<gene>
    <name evidence="13" type="ORF">CCH79_00021053</name>
</gene>
<evidence type="ECO:0000256" key="8">
    <source>
        <dbReference type="ARBA" id="ARBA00023170"/>
    </source>
</evidence>
<evidence type="ECO:0000256" key="4">
    <source>
        <dbReference type="ARBA" id="ARBA00022729"/>
    </source>
</evidence>
<dbReference type="Proteomes" id="UP000250572">
    <property type="component" value="Unassembled WGS sequence"/>
</dbReference>
<evidence type="ECO:0000313" key="13">
    <source>
        <dbReference type="EMBL" id="PWA24910.1"/>
    </source>
</evidence>
<feature type="region of interest" description="Disordered" evidence="11">
    <location>
        <begin position="105"/>
        <end position="143"/>
    </location>
</feature>
<dbReference type="Pfam" id="PF07686">
    <property type="entry name" value="V-set"/>
    <property type="match status" value="1"/>
</dbReference>
<dbReference type="InterPro" id="IPR013106">
    <property type="entry name" value="Ig_V-set"/>
</dbReference>
<keyword evidence="6" id="KW-0472">Membrane</keyword>
<reference evidence="13 14" key="1">
    <citation type="journal article" date="2018" name="G3 (Bethesda)">
        <title>A High-Quality Reference Genome for the Invasive Mosquitofish Gambusia affinis Using a Chicago Library.</title>
        <authorList>
            <person name="Hoffberg S.L."/>
            <person name="Troendle N.J."/>
            <person name="Glenn T.C."/>
            <person name="Mahmud O."/>
            <person name="Louha S."/>
            <person name="Chalopin D."/>
            <person name="Bennetzen J.L."/>
            <person name="Mauricio R."/>
        </authorList>
    </citation>
    <scope>NUCLEOTIDE SEQUENCE [LARGE SCALE GENOMIC DNA]</scope>
    <source>
        <strain evidence="13">NE01/NJP1002.9</strain>
        <tissue evidence="13">Muscle</tissue>
    </source>
</reference>
<dbReference type="GO" id="GO:0071222">
    <property type="term" value="P:cellular response to lipopolysaccharide"/>
    <property type="evidence" value="ECO:0007669"/>
    <property type="project" value="TreeGrafter"/>
</dbReference>
<feature type="non-terminal residue" evidence="13">
    <location>
        <position position="1"/>
    </location>
</feature>
<dbReference type="InterPro" id="IPR036179">
    <property type="entry name" value="Ig-like_dom_sf"/>
</dbReference>
<accession>A0A315VP60</accession>
<keyword evidence="8" id="KW-0675">Receptor</keyword>
<dbReference type="GO" id="GO:0031295">
    <property type="term" value="P:T cell costimulation"/>
    <property type="evidence" value="ECO:0007669"/>
    <property type="project" value="TreeGrafter"/>
</dbReference>
<keyword evidence="2" id="KW-1003">Cell membrane</keyword>
<keyword evidence="14" id="KW-1185">Reference proteome</keyword>
<evidence type="ECO:0000256" key="5">
    <source>
        <dbReference type="ARBA" id="ARBA00022989"/>
    </source>
</evidence>
<dbReference type="SUPFAM" id="SSF48726">
    <property type="entry name" value="Immunoglobulin"/>
    <property type="match status" value="1"/>
</dbReference>
<dbReference type="Gene3D" id="2.60.40.10">
    <property type="entry name" value="Immunoglobulins"/>
    <property type="match status" value="1"/>
</dbReference>
<comment type="caution">
    <text evidence="13">The sequence shown here is derived from an EMBL/GenBank/DDBJ whole genome shotgun (WGS) entry which is preliminary data.</text>
</comment>
<comment type="subcellular location">
    <subcellularLocation>
        <location evidence="1">Cell membrane</location>
        <topology evidence="1">Single-pass type I membrane protein</topology>
    </subcellularLocation>
</comment>
<dbReference type="GO" id="GO:0009897">
    <property type="term" value="C:external side of plasma membrane"/>
    <property type="evidence" value="ECO:0007669"/>
    <property type="project" value="TreeGrafter"/>
</dbReference>
<feature type="non-terminal residue" evidence="13">
    <location>
        <position position="217"/>
    </location>
</feature>
<protein>
    <recommendedName>
        <fullName evidence="12">Ig-like domain-containing protein</fullName>
    </recommendedName>
</protein>
<dbReference type="GO" id="GO:0042102">
    <property type="term" value="P:positive regulation of T cell proliferation"/>
    <property type="evidence" value="ECO:0007669"/>
    <property type="project" value="TreeGrafter"/>
</dbReference>
<keyword evidence="5" id="KW-1133">Transmembrane helix</keyword>
<keyword evidence="3" id="KW-0812">Transmembrane</keyword>
<dbReference type="EMBL" id="NHOQ01001382">
    <property type="protein sequence ID" value="PWA24910.1"/>
    <property type="molecule type" value="Genomic_DNA"/>
</dbReference>
<name>A0A315VP60_GAMAF</name>
<proteinExistence type="predicted"/>
<dbReference type="PANTHER" id="PTHR25466">
    <property type="entry name" value="T-LYMPHOCYTE ACTIVATION ANTIGEN"/>
    <property type="match status" value="1"/>
</dbReference>
<dbReference type="PANTHER" id="PTHR25466:SF14">
    <property type="entry name" value="BUTYROPHILIN SUBFAMILY 2 MEMBER A2-LIKE-RELATED"/>
    <property type="match status" value="1"/>
</dbReference>
<evidence type="ECO:0000256" key="3">
    <source>
        <dbReference type="ARBA" id="ARBA00022692"/>
    </source>
</evidence>
<evidence type="ECO:0000313" key="14">
    <source>
        <dbReference type="Proteomes" id="UP000250572"/>
    </source>
</evidence>
<organism evidence="13 14">
    <name type="scientific">Gambusia affinis</name>
    <name type="common">Western mosquitofish</name>
    <name type="synonym">Heterandria affinis</name>
    <dbReference type="NCBI Taxonomy" id="33528"/>
    <lineage>
        <taxon>Eukaryota</taxon>
        <taxon>Metazoa</taxon>
        <taxon>Chordata</taxon>
        <taxon>Craniata</taxon>
        <taxon>Vertebrata</taxon>
        <taxon>Euteleostomi</taxon>
        <taxon>Actinopterygii</taxon>
        <taxon>Neopterygii</taxon>
        <taxon>Teleostei</taxon>
        <taxon>Neoteleostei</taxon>
        <taxon>Acanthomorphata</taxon>
        <taxon>Ovalentaria</taxon>
        <taxon>Atherinomorphae</taxon>
        <taxon>Cyprinodontiformes</taxon>
        <taxon>Poeciliidae</taxon>
        <taxon>Poeciliinae</taxon>
        <taxon>Gambusia</taxon>
    </lineage>
</organism>
<dbReference type="AlphaFoldDB" id="A0A315VP60"/>